<accession>A0ABY2SET8</accession>
<evidence type="ECO:0000313" key="1">
    <source>
        <dbReference type="EMBL" id="TKI02574.1"/>
    </source>
</evidence>
<evidence type="ECO:0000313" key="2">
    <source>
        <dbReference type="Proteomes" id="UP000305202"/>
    </source>
</evidence>
<organism evidence="1 2">
    <name type="scientific">Martelella alba</name>
    <dbReference type="NCBI Taxonomy" id="2590451"/>
    <lineage>
        <taxon>Bacteria</taxon>
        <taxon>Pseudomonadati</taxon>
        <taxon>Pseudomonadota</taxon>
        <taxon>Alphaproteobacteria</taxon>
        <taxon>Hyphomicrobiales</taxon>
        <taxon>Aurantimonadaceae</taxon>
        <taxon>Martelella</taxon>
    </lineage>
</organism>
<dbReference type="Proteomes" id="UP000305202">
    <property type="component" value="Unassembled WGS sequence"/>
</dbReference>
<protein>
    <submittedName>
        <fullName evidence="1">Uncharacterized protein</fullName>
    </submittedName>
</protein>
<name>A0ABY2SET8_9HYPH</name>
<proteinExistence type="predicted"/>
<dbReference type="InterPro" id="IPR036745">
    <property type="entry name" value="PolIII_theta_sf"/>
</dbReference>
<comment type="caution">
    <text evidence="1">The sequence shown here is derived from an EMBL/GenBank/DDBJ whole genome shotgun (WGS) entry which is preliminary data.</text>
</comment>
<dbReference type="EMBL" id="SZPQ01000070">
    <property type="protein sequence ID" value="TKI02574.1"/>
    <property type="molecule type" value="Genomic_DNA"/>
</dbReference>
<dbReference type="RefSeq" id="WP_136992962.1">
    <property type="nucleotide sequence ID" value="NZ_SZPQ01000070.1"/>
</dbReference>
<sequence>MSGQSDYLPPGLPFNRGLWPEEYRQKEYLDMRASGLIKQIGSGKSTLRNVELEIEKTNAEYREFFRGRLNYWREYQLSRDKANER</sequence>
<reference evidence="1 2" key="1">
    <citation type="submission" date="2019-04" db="EMBL/GenBank/DDBJ databases">
        <authorList>
            <person name="Li M."/>
            <person name="Gao C."/>
        </authorList>
    </citation>
    <scope>NUCLEOTIDE SEQUENCE [LARGE SCALE GENOMIC DNA]</scope>
    <source>
        <strain evidence="1 2">BGMRC 2031</strain>
    </source>
</reference>
<gene>
    <name evidence="1" type="ORF">FCN80_24635</name>
</gene>
<dbReference type="Gene3D" id="1.20.58.250">
    <property type="entry name" value="DNA polymerase III-theta"/>
    <property type="match status" value="1"/>
</dbReference>
<keyword evidence="2" id="KW-1185">Reference proteome</keyword>
<dbReference type="SUPFAM" id="SSF46575">
    <property type="entry name" value="DNA polymerase III theta subunit-like"/>
    <property type="match status" value="1"/>
</dbReference>